<comment type="subunit">
    <text evidence="13">Interacts with the serine/threonine protein kinases MKNK1 and MKNK2. Binds EIF4A and EIF3. Interacts with MIF4GD. Interacts with DAZAP2.</text>
</comment>
<evidence type="ECO:0000256" key="2">
    <source>
        <dbReference type="ARBA" id="ARBA00022481"/>
    </source>
</evidence>
<dbReference type="Pfam" id="PF02020">
    <property type="entry name" value="W2"/>
    <property type="match status" value="1"/>
</dbReference>
<evidence type="ECO:0000259" key="15">
    <source>
        <dbReference type="PROSITE" id="PS51363"/>
    </source>
</evidence>
<dbReference type="OrthoDB" id="514777at2759"/>
<feature type="domain" description="MI" evidence="16">
    <location>
        <begin position="557"/>
        <end position="680"/>
    </location>
</feature>
<keyword evidence="7" id="KW-0832">Ubl conjugation</keyword>
<evidence type="ECO:0000256" key="4">
    <source>
        <dbReference type="ARBA" id="ARBA00022499"/>
    </source>
</evidence>
<dbReference type="Gene3D" id="1.25.40.180">
    <property type="match status" value="3"/>
</dbReference>
<dbReference type="FunFam" id="1.25.40.180:FF:000061">
    <property type="entry name" value="Eukaryotic translation initiation factor 4 gamma 2"/>
    <property type="match status" value="1"/>
</dbReference>
<feature type="region of interest" description="Disordered" evidence="14">
    <location>
        <begin position="387"/>
        <end position="453"/>
    </location>
</feature>
<protein>
    <recommendedName>
        <fullName evidence="12">Eukaryotic translation initiation factor 4 gamma 2</fullName>
    </recommendedName>
</protein>
<evidence type="ECO:0000256" key="14">
    <source>
        <dbReference type="SAM" id="MobiDB-lite"/>
    </source>
</evidence>
<dbReference type="SMART" id="SM00515">
    <property type="entry name" value="eIF5C"/>
    <property type="match status" value="1"/>
</dbReference>
<keyword evidence="6" id="KW-0597">Phosphoprotein</keyword>
<evidence type="ECO:0000259" key="16">
    <source>
        <dbReference type="PROSITE" id="PS51366"/>
    </source>
</evidence>
<reference evidence="17 18" key="1">
    <citation type="submission" date="2020-04" db="EMBL/GenBank/DDBJ databases">
        <authorList>
            <person name="Alioto T."/>
            <person name="Alioto T."/>
            <person name="Gomez Garrido J."/>
        </authorList>
    </citation>
    <scope>NUCLEOTIDE SEQUENCE [LARGE SCALE GENOMIC DNA]</scope>
</reference>
<keyword evidence="2" id="KW-0488">Methylation</keyword>
<sequence>MKREGFKFFSSEFVTTWNGVITVPIPFDLYFSLQIIADCASRNPGGSKVMKFDRDEIARSLSTSNKCRWIPPSTVARREALTQENKDELTFRKVRGILNKLTPEKFRKLSDDLLNTDLNSSKILKGVILLIFEKALDEPKYSSMYAQLCKRLSEEAPNFEPPNSACTFRLLLLSKCKDEFENRSKIAEAFEKNDGVLSAEEDERLQLAKRKMLGNIKFIGELGKLEILHEAILHRCCQQLLEKKKHRLGSTKDTAEDLECLCQIMRTCGRILDSEKGKTLMNQYFDRMARLVENHELPLRIRFMLKDAIELRKNRWVPRKATNVEGPMPIQQIRNESNSDRGFISGNMHGDGRHHGGSDRGHMQEFFRSPLQTRGGMSEMLSHLPLGNGASNLQQDKFNSYNSNGYQSSGNFRNQRHSGYGGSNGGNQQNFYPNQGRQNFNNKQQQQNFPNQGGNKEIAPRFMQKIMQGQVTSNPEEVSLRPAANSMLFKKNANLPKPPMGMNSGRAIESLLPGGQAGLNQKIPPQMMQKESPILIKQASLDKNKALKKDKGPNKEEVLKKMDSMVEEYFSSGIVADAISFYKEQKIPERFVPEVLLAIQVKPLDKGDEERELVCSLMVALKKDALITSTQYMESFKELVNLMSGKVQEIPRIYSHVAGYAAHAIIADMITLSEVAELTEDGAHFPLFMLLLQQLHKSNGKATLGKLFSDSKVNLLHMLPEGDRTKEFLAQYLEGLDLGFLLPLLRIQSELWKQLQSDPNPNQFYKWIKENLDPTHYVNPGFINALVTVLIKFITQESTLAEGLDASNPPEKAVLEKEQALLGKFKLVLQSFLHEKFDLQVIAVYALQVFCHSLQFPKGMLLRWFHNLYDLEVIEEEAFMKWKEDISDDYPGKGNALFQVNQWLTWLAEADYEEEEDEEGDD</sequence>
<dbReference type="GO" id="GO:0006417">
    <property type="term" value="P:regulation of translation"/>
    <property type="evidence" value="ECO:0007669"/>
    <property type="project" value="UniProtKB-KW"/>
</dbReference>
<evidence type="ECO:0000256" key="5">
    <source>
        <dbReference type="ARBA" id="ARBA00022540"/>
    </source>
</evidence>
<evidence type="ECO:0000256" key="7">
    <source>
        <dbReference type="ARBA" id="ARBA00022843"/>
    </source>
</evidence>
<keyword evidence="3" id="KW-0678">Repressor</keyword>
<comment type="caution">
    <text evidence="17">The sequence shown here is derived from an EMBL/GenBank/DDBJ whole genome shotgun (WGS) entry which is preliminary data.</text>
</comment>
<dbReference type="EMBL" id="CADEPI010000049">
    <property type="protein sequence ID" value="CAB3370044.1"/>
    <property type="molecule type" value="Genomic_DNA"/>
</dbReference>
<evidence type="ECO:0000313" key="18">
    <source>
        <dbReference type="Proteomes" id="UP000494165"/>
    </source>
</evidence>
<dbReference type="PROSITE" id="PS51363">
    <property type="entry name" value="W2"/>
    <property type="match status" value="1"/>
</dbReference>
<dbReference type="InterPro" id="IPR016024">
    <property type="entry name" value="ARM-type_fold"/>
</dbReference>
<keyword evidence="4" id="KW-1017">Isopeptide bond</keyword>
<gene>
    <name evidence="17" type="ORF">CLODIP_2_CD14660</name>
</gene>
<evidence type="ECO:0000256" key="8">
    <source>
        <dbReference type="ARBA" id="ARBA00022845"/>
    </source>
</evidence>
<evidence type="ECO:0000256" key="9">
    <source>
        <dbReference type="ARBA" id="ARBA00022917"/>
    </source>
</evidence>
<evidence type="ECO:0000313" key="17">
    <source>
        <dbReference type="EMBL" id="CAB3370044.1"/>
    </source>
</evidence>
<evidence type="ECO:0000256" key="3">
    <source>
        <dbReference type="ARBA" id="ARBA00022491"/>
    </source>
</evidence>
<evidence type="ECO:0000256" key="6">
    <source>
        <dbReference type="ARBA" id="ARBA00022553"/>
    </source>
</evidence>
<name>A0A8S1CKS6_9INSE</name>
<evidence type="ECO:0000256" key="10">
    <source>
        <dbReference type="ARBA" id="ARBA00022990"/>
    </source>
</evidence>
<organism evidence="17 18">
    <name type="scientific">Cloeon dipterum</name>
    <dbReference type="NCBI Taxonomy" id="197152"/>
    <lineage>
        <taxon>Eukaryota</taxon>
        <taxon>Metazoa</taxon>
        <taxon>Ecdysozoa</taxon>
        <taxon>Arthropoda</taxon>
        <taxon>Hexapoda</taxon>
        <taxon>Insecta</taxon>
        <taxon>Pterygota</taxon>
        <taxon>Palaeoptera</taxon>
        <taxon>Ephemeroptera</taxon>
        <taxon>Pisciforma</taxon>
        <taxon>Baetidae</taxon>
        <taxon>Cloeon</taxon>
    </lineage>
</organism>
<dbReference type="PROSITE" id="PS51366">
    <property type="entry name" value="MI"/>
    <property type="match status" value="1"/>
</dbReference>
<dbReference type="CDD" id="cd11559">
    <property type="entry name" value="W2_eIF4G1_like"/>
    <property type="match status" value="1"/>
</dbReference>
<comment type="similarity">
    <text evidence="1">Belongs to the eukaryotic initiation factor 4G family.</text>
</comment>
<dbReference type="SUPFAM" id="SSF48371">
    <property type="entry name" value="ARM repeat"/>
    <property type="match status" value="3"/>
</dbReference>
<evidence type="ECO:0000256" key="11">
    <source>
        <dbReference type="ARBA" id="ARBA00037759"/>
    </source>
</evidence>
<keyword evidence="9" id="KW-0648">Protein biosynthesis</keyword>
<keyword evidence="10" id="KW-0007">Acetylation</keyword>
<feature type="compositionally biased region" description="Low complexity" evidence="14">
    <location>
        <begin position="426"/>
        <end position="453"/>
    </location>
</feature>
<feature type="domain" description="W2" evidence="15">
    <location>
        <begin position="722"/>
        <end position="917"/>
    </location>
</feature>
<dbReference type="PANTHER" id="PTHR23253:SF9">
    <property type="entry name" value="EUKARYOTIC TRANSLATION INITIATION FACTOR 4 GAMMA 2"/>
    <property type="match status" value="1"/>
</dbReference>
<dbReference type="GO" id="GO:0016281">
    <property type="term" value="C:eukaryotic translation initiation factor 4F complex"/>
    <property type="evidence" value="ECO:0007669"/>
    <property type="project" value="TreeGrafter"/>
</dbReference>
<dbReference type="GO" id="GO:0003729">
    <property type="term" value="F:mRNA binding"/>
    <property type="evidence" value="ECO:0007669"/>
    <property type="project" value="TreeGrafter"/>
</dbReference>
<evidence type="ECO:0000256" key="1">
    <source>
        <dbReference type="ARBA" id="ARBA00005775"/>
    </source>
</evidence>
<dbReference type="InterPro" id="IPR003891">
    <property type="entry name" value="Initiation_fac_eIF4g_MI"/>
</dbReference>
<dbReference type="Proteomes" id="UP000494165">
    <property type="component" value="Unassembled WGS sequence"/>
</dbReference>
<dbReference type="FunFam" id="1.25.40.180:FF:000007">
    <property type="entry name" value="Eukaryotic translation initiation factor 4 gamma 2"/>
    <property type="match status" value="1"/>
</dbReference>
<dbReference type="InterPro" id="IPR003890">
    <property type="entry name" value="MIF4G-like_typ-3"/>
</dbReference>
<dbReference type="Pfam" id="PF02854">
    <property type="entry name" value="MIF4G"/>
    <property type="match status" value="1"/>
</dbReference>
<dbReference type="InterPro" id="IPR003307">
    <property type="entry name" value="W2_domain"/>
</dbReference>
<dbReference type="AlphaFoldDB" id="A0A8S1CKS6"/>
<keyword evidence="8" id="KW-0810">Translation regulation</keyword>
<feature type="compositionally biased region" description="Polar residues" evidence="14">
    <location>
        <begin position="389"/>
        <end position="398"/>
    </location>
</feature>
<dbReference type="GO" id="GO:0003743">
    <property type="term" value="F:translation initiation factor activity"/>
    <property type="evidence" value="ECO:0007669"/>
    <property type="project" value="UniProtKB-KW"/>
</dbReference>
<accession>A0A8S1CKS6</accession>
<keyword evidence="18" id="KW-1185">Reference proteome</keyword>
<dbReference type="PANTHER" id="PTHR23253">
    <property type="entry name" value="EUKARYOTIC TRANSLATION INITIATION FACTOR 4 GAMMA"/>
    <property type="match status" value="1"/>
</dbReference>
<proteinExistence type="inferred from homology"/>
<dbReference type="Pfam" id="PF02847">
    <property type="entry name" value="MA3"/>
    <property type="match status" value="1"/>
</dbReference>
<dbReference type="SMART" id="SM00543">
    <property type="entry name" value="MIF4G"/>
    <property type="match status" value="1"/>
</dbReference>
<evidence type="ECO:0000256" key="13">
    <source>
        <dbReference type="ARBA" id="ARBA00046720"/>
    </source>
</evidence>
<dbReference type="SMART" id="SM00544">
    <property type="entry name" value="MA3"/>
    <property type="match status" value="1"/>
</dbReference>
<evidence type="ECO:0000256" key="12">
    <source>
        <dbReference type="ARBA" id="ARBA00040449"/>
    </source>
</evidence>
<feature type="compositionally biased region" description="Low complexity" evidence="14">
    <location>
        <begin position="399"/>
        <end position="411"/>
    </location>
</feature>
<comment type="function">
    <text evidence="11">Appears to play a role in the switch from cap-dependent to IRES-mediated translation during mitosis, apoptosis and viral infection. Cleaved by some caspases and viral proteases.</text>
</comment>
<keyword evidence="5" id="KW-0396">Initiation factor</keyword>